<dbReference type="GO" id="GO:0003677">
    <property type="term" value="F:DNA binding"/>
    <property type="evidence" value="ECO:0007669"/>
    <property type="project" value="InterPro"/>
</dbReference>
<proteinExistence type="predicted"/>
<name>A0A6J4MT29_9CHLR</name>
<feature type="coiled-coil region" evidence="1">
    <location>
        <begin position="162"/>
        <end position="189"/>
    </location>
</feature>
<sequence>MSTIQTSLVTIGVDPHPTTHTAVALDKNGSVLGTLTVSHSEMGLQKLRTWADAFEKRQWAVEGVGNTYIYPFVTALLMQEEQVYAISPNLTSQYRTRGNEMKSDEVDAANAARALLDNPALTPYRPSTCQKKAQELTRHYQRLRVQLKANEMALKQAGENLRAAMQSAIAGLKEALAMLEKQLKVLAQEYAAPLLVERGIGPVVTSLLLAEVGSPRRFSSRNAFALYAGCA</sequence>
<dbReference type="PANTHER" id="PTHR33055:SF16">
    <property type="entry name" value="TRANSPOSASE FOR INSERTION SEQUENCE ELEMENT IS1547"/>
    <property type="match status" value="1"/>
</dbReference>
<dbReference type="GO" id="GO:0004803">
    <property type="term" value="F:transposase activity"/>
    <property type="evidence" value="ECO:0007669"/>
    <property type="project" value="InterPro"/>
</dbReference>
<protein>
    <submittedName>
        <fullName evidence="4">Uncharacterized protein</fullName>
    </submittedName>
</protein>
<dbReference type="Pfam" id="PF02371">
    <property type="entry name" value="Transposase_20"/>
    <property type="match status" value="1"/>
</dbReference>
<dbReference type="InterPro" id="IPR003346">
    <property type="entry name" value="Transposase_20"/>
</dbReference>
<evidence type="ECO:0000256" key="1">
    <source>
        <dbReference type="SAM" id="Coils"/>
    </source>
</evidence>
<dbReference type="Pfam" id="PF01548">
    <property type="entry name" value="DEDD_Tnp_IS110"/>
    <property type="match status" value="1"/>
</dbReference>
<organism evidence="4">
    <name type="scientific">uncultured Chloroflexia bacterium</name>
    <dbReference type="NCBI Taxonomy" id="1672391"/>
    <lineage>
        <taxon>Bacteria</taxon>
        <taxon>Bacillati</taxon>
        <taxon>Chloroflexota</taxon>
        <taxon>Chloroflexia</taxon>
        <taxon>environmental samples</taxon>
    </lineage>
</organism>
<evidence type="ECO:0000259" key="2">
    <source>
        <dbReference type="Pfam" id="PF01548"/>
    </source>
</evidence>
<gene>
    <name evidence="4" type="ORF">AVDCRST_MAG93-8012</name>
</gene>
<feature type="domain" description="Transposase IS110-like N-terminal" evidence="2">
    <location>
        <begin position="11"/>
        <end position="153"/>
    </location>
</feature>
<dbReference type="GO" id="GO:0006313">
    <property type="term" value="P:DNA transposition"/>
    <property type="evidence" value="ECO:0007669"/>
    <property type="project" value="InterPro"/>
</dbReference>
<feature type="domain" description="Transposase IS116/IS110/IS902 C-terminal" evidence="3">
    <location>
        <begin position="199"/>
        <end position="230"/>
    </location>
</feature>
<dbReference type="EMBL" id="CADCTR010002695">
    <property type="protein sequence ID" value="CAA9366447.1"/>
    <property type="molecule type" value="Genomic_DNA"/>
</dbReference>
<dbReference type="AlphaFoldDB" id="A0A6J4MT29"/>
<evidence type="ECO:0000313" key="4">
    <source>
        <dbReference type="EMBL" id="CAA9366447.1"/>
    </source>
</evidence>
<accession>A0A6J4MT29</accession>
<dbReference type="InterPro" id="IPR047650">
    <property type="entry name" value="Transpos_IS110"/>
</dbReference>
<keyword evidence="1" id="KW-0175">Coiled coil</keyword>
<dbReference type="PANTHER" id="PTHR33055">
    <property type="entry name" value="TRANSPOSASE FOR INSERTION SEQUENCE ELEMENT IS1111A"/>
    <property type="match status" value="1"/>
</dbReference>
<dbReference type="InterPro" id="IPR002525">
    <property type="entry name" value="Transp_IS110-like_N"/>
</dbReference>
<evidence type="ECO:0000259" key="3">
    <source>
        <dbReference type="Pfam" id="PF02371"/>
    </source>
</evidence>
<reference evidence="4" key="1">
    <citation type="submission" date="2020-02" db="EMBL/GenBank/DDBJ databases">
        <authorList>
            <person name="Meier V. D."/>
        </authorList>
    </citation>
    <scope>NUCLEOTIDE SEQUENCE</scope>
    <source>
        <strain evidence="4">AVDCRST_MAG93</strain>
    </source>
</reference>
<feature type="non-terminal residue" evidence="4">
    <location>
        <position position="231"/>
    </location>
</feature>